<gene>
    <name evidence="1" type="ORF">E5329_25015</name>
</gene>
<comment type="caution">
    <text evidence="1">The sequence shown here is derived from an EMBL/GenBank/DDBJ whole genome shotgun (WGS) entry which is preliminary data.</text>
</comment>
<evidence type="ECO:0000313" key="2">
    <source>
        <dbReference type="Proteomes" id="UP000304953"/>
    </source>
</evidence>
<dbReference type="EMBL" id="SRYA01000091">
    <property type="protein sequence ID" value="TGY89430.1"/>
    <property type="molecule type" value="Genomic_DNA"/>
</dbReference>
<sequence length="388" mass="44533">MPVKFKVFRSILFSKKGTLYVYIMVLAFFMTFINFKFIASFNSMQQSDIPDIVVKGKMDEDGELKYKYYNDMPDVSSQLRNQLNEDVKIYPVTARSMMTDRDPLTNATIEYTVYGVSNEFLDDVINKNIQNGNKIETGSHEILMGSYAKNFYELEIGDVVNHPVTLKKDWMEDDIGLYKLSGVLSNQLSYFKGGIFLSREKFEKDYGKINDNMIFIYLDDKESFEETLSLLQSLRMSNPSIGTISMNYYEKHGIMQNTILSCSFWGIMSLIVILLLVSYLMKGTSRKIGILKALGISNKIMVSVFNGGMMIVLVISMILALITTEILTLAYNHYLSGFYGFEVEEFMLNLYCVWVDLVFIIICFCALSIRIYKLTRKTSPKAAMQKIN</sequence>
<dbReference type="Proteomes" id="UP000304953">
    <property type="component" value="Unassembled WGS sequence"/>
</dbReference>
<protein>
    <submittedName>
        <fullName evidence="1">ABC transporter permease</fullName>
    </submittedName>
</protein>
<proteinExistence type="predicted"/>
<reference evidence="1" key="1">
    <citation type="submission" date="2019-04" db="EMBL/GenBank/DDBJ databases">
        <title>Microbes associate with the intestines of laboratory mice.</title>
        <authorList>
            <person name="Navarre W."/>
            <person name="Wong E."/>
            <person name="Huang K."/>
            <person name="Tropini C."/>
            <person name="Ng K."/>
            <person name="Yu B."/>
        </authorList>
    </citation>
    <scope>NUCLEOTIDE SEQUENCE</scope>
    <source>
        <strain evidence="1">NM01_1-7b</strain>
    </source>
</reference>
<organism evidence="1 2">
    <name type="scientific">Petralouisia muris</name>
    <dbReference type="NCBI Taxonomy" id="3032872"/>
    <lineage>
        <taxon>Bacteria</taxon>
        <taxon>Bacillati</taxon>
        <taxon>Bacillota</taxon>
        <taxon>Clostridia</taxon>
        <taxon>Lachnospirales</taxon>
        <taxon>Lachnospiraceae</taxon>
        <taxon>Petralouisia</taxon>
    </lineage>
</organism>
<keyword evidence="2" id="KW-1185">Reference proteome</keyword>
<accession>A0AC61RNR5</accession>
<name>A0AC61RNR5_9FIRM</name>
<evidence type="ECO:0000313" key="1">
    <source>
        <dbReference type="EMBL" id="TGY89430.1"/>
    </source>
</evidence>